<accession>A0AB33VIA1</accession>
<name>A0AB33VIA1_RALSU</name>
<reference evidence="1 2" key="1">
    <citation type="journal article" date="2006" name="Mol. Plant Microbe Interact.">
        <title>Identification of open reading frames unique to a select agent: Ralstonia solanacearum race 3 biovar 2.</title>
        <authorList>
            <person name="Gabriel D.W."/>
            <person name="Allen C."/>
            <person name="Schell M."/>
            <person name="Denny T.P."/>
            <person name="Greenberg J.T."/>
            <person name="Duan Y.P."/>
            <person name="Flores-Cruz Z."/>
            <person name="Huang Q."/>
            <person name="Clifford J.M."/>
            <person name="Presting G."/>
            <person name="Gonzalez E.T."/>
            <person name="Reddy J."/>
            <person name="Elphinstone J."/>
            <person name="Swanson J."/>
            <person name="Yao J."/>
            <person name="Mulholland V."/>
            <person name="Liu L."/>
            <person name="Farmerie W."/>
            <person name="Patnaikuni M."/>
            <person name="Balogh B."/>
            <person name="Norman D."/>
            <person name="Alvarez A."/>
            <person name="Castillo J.A."/>
            <person name="Jones J."/>
            <person name="Saddler G."/>
            <person name="Walunas T."/>
            <person name="Zhukov A."/>
            <person name="Mikhailova N."/>
        </authorList>
    </citation>
    <scope>NUCLEOTIDE SEQUENCE [LARGE SCALE GENOMIC DNA]</scope>
    <source>
        <strain evidence="1 2">UW551</strain>
    </source>
</reference>
<evidence type="ECO:0000313" key="1">
    <source>
        <dbReference type="EMBL" id="EAP73669.1"/>
    </source>
</evidence>
<sequence length="110" mass="11694">MGLFEQGAGNGSRGGQVILHLCGKEKRACGRVFSCLGGVSAHCRATPDGFGIGDCAEENRGCFGAHQRVQPGAFAVPTRRRSTPRLSSWYGKAWGFSSCMPDTTAVMQIK</sequence>
<dbReference type="Proteomes" id="UP000005933">
    <property type="component" value="Unassembled WGS sequence"/>
</dbReference>
<gene>
    <name evidence="1" type="ORF">RRSL_02698</name>
</gene>
<proteinExistence type="predicted"/>
<organism evidence="1 2">
    <name type="scientific">Ralstonia solanacearum (strain UW551)</name>
    <dbReference type="NCBI Taxonomy" id="342110"/>
    <lineage>
        <taxon>Bacteria</taxon>
        <taxon>Pseudomonadati</taxon>
        <taxon>Pseudomonadota</taxon>
        <taxon>Betaproteobacteria</taxon>
        <taxon>Burkholderiales</taxon>
        <taxon>Burkholderiaceae</taxon>
        <taxon>Ralstonia</taxon>
        <taxon>Ralstonia solanacearum species complex</taxon>
    </lineage>
</organism>
<dbReference type="EMBL" id="AAKL01000011">
    <property type="protein sequence ID" value="EAP73669.1"/>
    <property type="molecule type" value="Genomic_DNA"/>
</dbReference>
<dbReference type="AlphaFoldDB" id="A0AB33VIA1"/>
<evidence type="ECO:0000313" key="2">
    <source>
        <dbReference type="Proteomes" id="UP000005933"/>
    </source>
</evidence>
<protein>
    <submittedName>
        <fullName evidence="1">Uncharacterized protein</fullName>
    </submittedName>
</protein>
<comment type="caution">
    <text evidence="1">The sequence shown here is derived from an EMBL/GenBank/DDBJ whole genome shotgun (WGS) entry which is preliminary data.</text>
</comment>